<proteinExistence type="predicted"/>
<accession>A0A0F9N164</accession>
<reference evidence="1" key="1">
    <citation type="journal article" date="2015" name="Nature">
        <title>Complex archaea that bridge the gap between prokaryotes and eukaryotes.</title>
        <authorList>
            <person name="Spang A."/>
            <person name="Saw J.H."/>
            <person name="Jorgensen S.L."/>
            <person name="Zaremba-Niedzwiedzka K."/>
            <person name="Martijn J."/>
            <person name="Lind A.E."/>
            <person name="van Eijk R."/>
            <person name="Schleper C."/>
            <person name="Guy L."/>
            <person name="Ettema T.J."/>
        </authorList>
    </citation>
    <scope>NUCLEOTIDE SEQUENCE</scope>
</reference>
<comment type="caution">
    <text evidence="1">The sequence shown here is derived from an EMBL/GenBank/DDBJ whole genome shotgun (WGS) entry which is preliminary data.</text>
</comment>
<dbReference type="EMBL" id="LAZR01004105">
    <property type="protein sequence ID" value="KKN11724.1"/>
    <property type="molecule type" value="Genomic_DNA"/>
</dbReference>
<sequence>QAQWERQDAVTTGVVNDLRNDFIEAGIDPDSAQCDAVWDAIRLAKIDDGNFDSAKSRATRIVKSAKPKEKVEVKPEDEEKRIEAKALEILKKTPGWKNHEGAPSGGGAKTYKSEEVLKTLDNATMTPQEIHTQVVELEKAAMEGRIK</sequence>
<dbReference type="AlphaFoldDB" id="A0A0F9N164"/>
<name>A0A0F9N164_9ZZZZ</name>
<gene>
    <name evidence="1" type="ORF">LCGC14_1023520</name>
</gene>
<protein>
    <submittedName>
        <fullName evidence="1">Uncharacterized protein</fullName>
    </submittedName>
</protein>
<feature type="non-terminal residue" evidence="1">
    <location>
        <position position="1"/>
    </location>
</feature>
<organism evidence="1">
    <name type="scientific">marine sediment metagenome</name>
    <dbReference type="NCBI Taxonomy" id="412755"/>
    <lineage>
        <taxon>unclassified sequences</taxon>
        <taxon>metagenomes</taxon>
        <taxon>ecological metagenomes</taxon>
    </lineage>
</organism>
<evidence type="ECO:0000313" key="1">
    <source>
        <dbReference type="EMBL" id="KKN11724.1"/>
    </source>
</evidence>